<evidence type="ECO:0000256" key="2">
    <source>
        <dbReference type="ARBA" id="ARBA00022771"/>
    </source>
</evidence>
<dbReference type="Pfam" id="PF20826">
    <property type="entry name" value="PHD_5"/>
    <property type="match status" value="1"/>
</dbReference>
<reference evidence="7" key="1">
    <citation type="journal article" date="2020" name="Microb. Genom.">
        <title>Genetic diversity of clinical and environmental Mucorales isolates obtained from an investigation of mucormycosis cases among solid organ transplant recipients.</title>
        <authorList>
            <person name="Nguyen M.H."/>
            <person name="Kaul D."/>
            <person name="Muto C."/>
            <person name="Cheng S.J."/>
            <person name="Richter R.A."/>
            <person name="Bruno V.M."/>
            <person name="Liu G."/>
            <person name="Beyhan S."/>
            <person name="Sundermann A.J."/>
            <person name="Mounaud S."/>
            <person name="Pasculle A.W."/>
            <person name="Nierman W.C."/>
            <person name="Driscoll E."/>
            <person name="Cumbie R."/>
            <person name="Clancy C.J."/>
            <person name="Dupont C.L."/>
        </authorList>
    </citation>
    <scope>NUCLEOTIDE SEQUENCE</scope>
    <source>
        <strain evidence="7">GL11</strain>
    </source>
</reference>
<keyword evidence="2 4" id="KW-0863">Zinc-finger</keyword>
<keyword evidence="3" id="KW-0862">Zinc</keyword>
<feature type="region of interest" description="Disordered" evidence="5">
    <location>
        <begin position="300"/>
        <end position="338"/>
    </location>
</feature>
<name>A0A9P6XEW4_RHIOR</name>
<accession>A0A9P6XEW4</accession>
<feature type="compositionally biased region" description="Low complexity" evidence="5">
    <location>
        <begin position="326"/>
        <end position="338"/>
    </location>
</feature>
<gene>
    <name evidence="7" type="ORF">G6F64_003120</name>
</gene>
<dbReference type="PROSITE" id="PS50016">
    <property type="entry name" value="ZF_PHD_2"/>
    <property type="match status" value="1"/>
</dbReference>
<comment type="caution">
    <text evidence="7">The sequence shown here is derived from an EMBL/GenBank/DDBJ whole genome shotgun (WGS) entry which is preliminary data.</text>
</comment>
<dbReference type="InterPro" id="IPR011011">
    <property type="entry name" value="Znf_FYVE_PHD"/>
</dbReference>
<proteinExistence type="predicted"/>
<protein>
    <recommendedName>
        <fullName evidence="6">PHD-type domain-containing protein</fullName>
    </recommendedName>
</protein>
<dbReference type="Proteomes" id="UP000716291">
    <property type="component" value="Unassembled WGS sequence"/>
</dbReference>
<keyword evidence="1" id="KW-0479">Metal-binding</keyword>
<evidence type="ECO:0000256" key="4">
    <source>
        <dbReference type="PROSITE-ProRule" id="PRU00146"/>
    </source>
</evidence>
<dbReference type="GO" id="GO:0008270">
    <property type="term" value="F:zinc ion binding"/>
    <property type="evidence" value="ECO:0007669"/>
    <property type="project" value="UniProtKB-KW"/>
</dbReference>
<evidence type="ECO:0000259" key="6">
    <source>
        <dbReference type="PROSITE" id="PS50016"/>
    </source>
</evidence>
<dbReference type="InterPro" id="IPR001965">
    <property type="entry name" value="Znf_PHD"/>
</dbReference>
<dbReference type="OrthoDB" id="79252at2759"/>
<dbReference type="PROSITE" id="PS01359">
    <property type="entry name" value="ZF_PHD_1"/>
    <property type="match status" value="1"/>
</dbReference>
<organism evidence="7 8">
    <name type="scientific">Rhizopus oryzae</name>
    <name type="common">Mucormycosis agent</name>
    <name type="synonym">Rhizopus arrhizus var. delemar</name>
    <dbReference type="NCBI Taxonomy" id="64495"/>
    <lineage>
        <taxon>Eukaryota</taxon>
        <taxon>Fungi</taxon>
        <taxon>Fungi incertae sedis</taxon>
        <taxon>Mucoromycota</taxon>
        <taxon>Mucoromycotina</taxon>
        <taxon>Mucoromycetes</taxon>
        <taxon>Mucorales</taxon>
        <taxon>Mucorineae</taxon>
        <taxon>Rhizopodaceae</taxon>
        <taxon>Rhizopus</taxon>
    </lineage>
</organism>
<dbReference type="InterPro" id="IPR019787">
    <property type="entry name" value="Znf_PHD-finger"/>
</dbReference>
<evidence type="ECO:0000256" key="3">
    <source>
        <dbReference type="ARBA" id="ARBA00022833"/>
    </source>
</evidence>
<dbReference type="SMART" id="SM00249">
    <property type="entry name" value="PHD"/>
    <property type="match status" value="1"/>
</dbReference>
<feature type="region of interest" description="Disordered" evidence="5">
    <location>
        <begin position="147"/>
        <end position="178"/>
    </location>
</feature>
<evidence type="ECO:0000256" key="1">
    <source>
        <dbReference type="ARBA" id="ARBA00022723"/>
    </source>
</evidence>
<evidence type="ECO:0000313" key="8">
    <source>
        <dbReference type="Proteomes" id="UP000716291"/>
    </source>
</evidence>
<evidence type="ECO:0000313" key="7">
    <source>
        <dbReference type="EMBL" id="KAG1312326.1"/>
    </source>
</evidence>
<evidence type="ECO:0000256" key="5">
    <source>
        <dbReference type="SAM" id="MobiDB-lite"/>
    </source>
</evidence>
<dbReference type="InterPro" id="IPR019786">
    <property type="entry name" value="Zinc_finger_PHD-type_CS"/>
</dbReference>
<dbReference type="AlphaFoldDB" id="A0A9P6XEW4"/>
<sequence>MKSINKHLDLKKITKNNARSEIFSISLKRSNQIKEAKQQRHSSDIGSIARQLKHSLSKATQKLNGSHSDTPSVSNSDWPIKKPQLLHLQLLKQYLTFVSCETKTIVNKENNSIQFTFNEQENKAHPSSHLGAAMIEHLVHNNNTLKRQSNEDGRSIPNLVNRTADRRRPGRPPKTKMTFEDDIKCRNNQKKEDVIQCICSTPQDEFGAMVQCDDCLSWLHVECLNLNEEALEESYRCPPCCLSLGNPHKPLPSSMTWRYEAQMKSQRLAAIQETSDDEDDDDDISFMDVEEQPLHMKLTLPEPIQDNSVSKHEECSRSTTPEDWSDASSESRYSSCSTSEVSTPKEHIYASDPFEYQQENLIIDPESFEILSHLAYLQKLKDNLFSPIATDVFLCEDNSSNYSMTQPDTSTQSSSLYEALPSTICSQELSEFSFDNGPFWQPLN</sequence>
<dbReference type="Gene3D" id="3.30.40.10">
    <property type="entry name" value="Zinc/RING finger domain, C3HC4 (zinc finger)"/>
    <property type="match status" value="1"/>
</dbReference>
<dbReference type="InterPro" id="IPR013083">
    <property type="entry name" value="Znf_RING/FYVE/PHD"/>
</dbReference>
<feature type="domain" description="PHD-type" evidence="6">
    <location>
        <begin position="194"/>
        <end position="243"/>
    </location>
</feature>
<dbReference type="SUPFAM" id="SSF57903">
    <property type="entry name" value="FYVE/PHD zinc finger"/>
    <property type="match status" value="1"/>
</dbReference>
<dbReference type="EMBL" id="JAANQT010000294">
    <property type="protein sequence ID" value="KAG1312326.1"/>
    <property type="molecule type" value="Genomic_DNA"/>
</dbReference>
<keyword evidence="8" id="KW-1185">Reference proteome</keyword>